<reference evidence="1 2" key="1">
    <citation type="submission" date="2019-05" db="EMBL/GenBank/DDBJ databases">
        <authorList>
            <person name="Qu J.-H."/>
        </authorList>
    </citation>
    <scope>NUCLEOTIDE SEQUENCE [LARGE SCALE GENOMIC DNA]</scope>
    <source>
        <strain evidence="1 2">NS28</strain>
    </source>
</reference>
<evidence type="ECO:0000313" key="1">
    <source>
        <dbReference type="EMBL" id="KAA6430507.1"/>
    </source>
</evidence>
<gene>
    <name evidence="1" type="ORF">FEM33_25800</name>
</gene>
<dbReference type="AlphaFoldDB" id="A0A5M8Q3P6"/>
<proteinExistence type="predicted"/>
<dbReference type="SUPFAM" id="SSF158446">
    <property type="entry name" value="IVS-encoded protein-like"/>
    <property type="match status" value="1"/>
</dbReference>
<dbReference type="NCBIfam" id="TIGR02436">
    <property type="entry name" value="four helix bundle protein"/>
    <property type="match status" value="1"/>
</dbReference>
<dbReference type="EMBL" id="VBSN01000076">
    <property type="protein sequence ID" value="KAA6430507.1"/>
    <property type="molecule type" value="Genomic_DNA"/>
</dbReference>
<dbReference type="InterPro" id="IPR012657">
    <property type="entry name" value="23S_rRNA-intervening_sequence"/>
</dbReference>
<evidence type="ECO:0000313" key="2">
    <source>
        <dbReference type="Proteomes" id="UP000323994"/>
    </source>
</evidence>
<dbReference type="CDD" id="cd16377">
    <property type="entry name" value="23S_rRNA_IVP_like"/>
    <property type="match status" value="1"/>
</dbReference>
<sequence length="118" mass="13524">MKDFRVLRVWEKSHQLVLDIYAISKNFPKNELFGLVSQIRRSAVSIPSNISEGCGRLSDAELAKFMVIASGSASELEYQLLLSKYLHFLSLDEYEKLANDLTEIHKMLNSFIKKLNTK</sequence>
<dbReference type="Pfam" id="PF05635">
    <property type="entry name" value="23S_rRNA_IVP"/>
    <property type="match status" value="1"/>
</dbReference>
<accession>A0A5M8Q3P6</accession>
<dbReference type="PANTHER" id="PTHR38471:SF2">
    <property type="entry name" value="FOUR HELIX BUNDLE PROTEIN"/>
    <property type="match status" value="1"/>
</dbReference>
<dbReference type="PANTHER" id="PTHR38471">
    <property type="entry name" value="FOUR HELIX BUNDLE PROTEIN"/>
    <property type="match status" value="1"/>
</dbReference>
<name>A0A5M8Q3P6_9BACT</name>
<organism evidence="1 2">
    <name type="scientific">Dyadobacter flavalbus</name>
    <dbReference type="NCBI Taxonomy" id="2579942"/>
    <lineage>
        <taxon>Bacteria</taxon>
        <taxon>Pseudomonadati</taxon>
        <taxon>Bacteroidota</taxon>
        <taxon>Cytophagia</taxon>
        <taxon>Cytophagales</taxon>
        <taxon>Spirosomataceae</taxon>
        <taxon>Dyadobacter</taxon>
    </lineage>
</organism>
<dbReference type="Proteomes" id="UP000323994">
    <property type="component" value="Unassembled WGS sequence"/>
</dbReference>
<protein>
    <submittedName>
        <fullName evidence="1">Four helix bundle protein</fullName>
    </submittedName>
</protein>
<dbReference type="OrthoDB" id="9811959at2"/>
<dbReference type="Gene3D" id="1.20.1440.60">
    <property type="entry name" value="23S rRNA-intervening sequence"/>
    <property type="match status" value="1"/>
</dbReference>
<keyword evidence="2" id="KW-1185">Reference proteome</keyword>
<comment type="caution">
    <text evidence="1">The sequence shown here is derived from an EMBL/GenBank/DDBJ whole genome shotgun (WGS) entry which is preliminary data.</text>
</comment>
<dbReference type="InterPro" id="IPR036583">
    <property type="entry name" value="23S_rRNA_IVS_sf"/>
</dbReference>